<evidence type="ECO:0000259" key="2">
    <source>
        <dbReference type="Pfam" id="PF03466"/>
    </source>
</evidence>
<evidence type="ECO:0000313" key="3">
    <source>
        <dbReference type="EMBL" id="GHB21112.1"/>
    </source>
</evidence>
<dbReference type="Gene3D" id="3.40.190.290">
    <property type="match status" value="1"/>
</dbReference>
<dbReference type="Proteomes" id="UP000646745">
    <property type="component" value="Unassembled WGS sequence"/>
</dbReference>
<gene>
    <name evidence="3" type="ORF">GCM10009038_19940</name>
</gene>
<dbReference type="EMBL" id="BMZI01000004">
    <property type="protein sequence ID" value="GHB21112.1"/>
    <property type="molecule type" value="Genomic_DNA"/>
</dbReference>
<dbReference type="InterPro" id="IPR058163">
    <property type="entry name" value="LysR-type_TF_proteobact-type"/>
</dbReference>
<evidence type="ECO:0000256" key="1">
    <source>
        <dbReference type="ARBA" id="ARBA00009437"/>
    </source>
</evidence>
<comment type="caution">
    <text evidence="3">The sequence shown here is derived from an EMBL/GenBank/DDBJ whole genome shotgun (WGS) entry which is preliminary data.</text>
</comment>
<sequence>MHHEMQGLTETPHGTLRVVVPHAFGQGQLLDLLEHYLRECPQVDVEWLLHDRYPDFIAEGIDCAIRVGRVDDPAVVALPVAEVPRILVAAPTLVQGLEITNVEAIAPLPWLALRTFYRQHVELTHIDDGRTCRFPITPRVSTDNLSALRRLAVSGFGAAIVSAWRVQDDLAAGRLTRLVPDWQAAPLPVHIVYPYSRFVPPRLRRFIDLIRDHGADMAGMRRRGAS</sequence>
<keyword evidence="4" id="KW-1185">Reference proteome</keyword>
<comment type="similarity">
    <text evidence="1">Belongs to the LysR transcriptional regulatory family.</text>
</comment>
<name>A0ABQ3DZA5_9GAMM</name>
<reference evidence="4" key="1">
    <citation type="journal article" date="2019" name="Int. J. Syst. Evol. Microbiol.">
        <title>The Global Catalogue of Microorganisms (GCM) 10K type strain sequencing project: providing services to taxonomists for standard genome sequencing and annotation.</title>
        <authorList>
            <consortium name="The Broad Institute Genomics Platform"/>
            <consortium name="The Broad Institute Genome Sequencing Center for Infectious Disease"/>
            <person name="Wu L."/>
            <person name="Ma J."/>
        </authorList>
    </citation>
    <scope>NUCLEOTIDE SEQUENCE [LARGE SCALE GENOMIC DNA]</scope>
    <source>
        <strain evidence="4">KCTC 32998</strain>
    </source>
</reference>
<dbReference type="SUPFAM" id="SSF53850">
    <property type="entry name" value="Periplasmic binding protein-like II"/>
    <property type="match status" value="1"/>
</dbReference>
<accession>A0ABQ3DZA5</accession>
<dbReference type="Pfam" id="PF03466">
    <property type="entry name" value="LysR_substrate"/>
    <property type="match status" value="1"/>
</dbReference>
<proteinExistence type="inferred from homology"/>
<dbReference type="CDD" id="cd08422">
    <property type="entry name" value="PBP2_CrgA_like"/>
    <property type="match status" value="1"/>
</dbReference>
<dbReference type="PANTHER" id="PTHR30537:SF30">
    <property type="entry name" value="TRANSCRIPTIONAL REGULATOR-RELATED"/>
    <property type="match status" value="1"/>
</dbReference>
<organism evidence="3 4">
    <name type="scientific">Salinicola rhizosphaerae</name>
    <dbReference type="NCBI Taxonomy" id="1443141"/>
    <lineage>
        <taxon>Bacteria</taxon>
        <taxon>Pseudomonadati</taxon>
        <taxon>Pseudomonadota</taxon>
        <taxon>Gammaproteobacteria</taxon>
        <taxon>Oceanospirillales</taxon>
        <taxon>Halomonadaceae</taxon>
        <taxon>Salinicola</taxon>
    </lineage>
</organism>
<dbReference type="InterPro" id="IPR005119">
    <property type="entry name" value="LysR_subst-bd"/>
</dbReference>
<dbReference type="PANTHER" id="PTHR30537">
    <property type="entry name" value="HTH-TYPE TRANSCRIPTIONAL REGULATOR"/>
    <property type="match status" value="1"/>
</dbReference>
<evidence type="ECO:0000313" key="4">
    <source>
        <dbReference type="Proteomes" id="UP000646745"/>
    </source>
</evidence>
<feature type="domain" description="LysR substrate-binding" evidence="2">
    <location>
        <begin position="11"/>
        <end position="214"/>
    </location>
</feature>
<protein>
    <recommendedName>
        <fullName evidence="2">LysR substrate-binding domain-containing protein</fullName>
    </recommendedName>
</protein>